<name>A0AAN8WXQ5_HALRR</name>
<comment type="caution">
    <text evidence="6">The sequence shown here is derived from an EMBL/GenBank/DDBJ whole genome shotgun (WGS) entry which is preliminary data.</text>
</comment>
<keyword evidence="4" id="KW-0503">Monooxygenase</keyword>
<evidence type="ECO:0000256" key="2">
    <source>
        <dbReference type="ARBA" id="ARBA00022723"/>
    </source>
</evidence>
<keyword evidence="3" id="KW-0408">Iron</keyword>
<evidence type="ECO:0000256" key="1">
    <source>
        <dbReference type="ARBA" id="ARBA00010617"/>
    </source>
</evidence>
<proteinExistence type="inferred from homology"/>
<keyword evidence="4" id="KW-0560">Oxidoreductase</keyword>
<feature type="non-terminal residue" evidence="6">
    <location>
        <position position="102"/>
    </location>
</feature>
<dbReference type="PANTHER" id="PTHR24300:SF375">
    <property type="entry name" value="CYTOCHROME P450 FAMILY"/>
    <property type="match status" value="1"/>
</dbReference>
<dbReference type="GO" id="GO:0006082">
    <property type="term" value="P:organic acid metabolic process"/>
    <property type="evidence" value="ECO:0007669"/>
    <property type="project" value="TreeGrafter"/>
</dbReference>
<dbReference type="GO" id="GO:0006805">
    <property type="term" value="P:xenobiotic metabolic process"/>
    <property type="evidence" value="ECO:0007669"/>
    <property type="project" value="TreeGrafter"/>
</dbReference>
<sequence>MIAELVLLVITMVLFHHWYKRPKGMPPGPRTIPFLGSGMVTDLKKSREYQKKYGDIFRCELGTVKIIYICEYKLAKEALSKLEIADRPSFEGFHFMTDGKEA</sequence>
<feature type="signal peptide" evidence="5">
    <location>
        <begin position="1"/>
        <end position="24"/>
    </location>
</feature>
<dbReference type="InterPro" id="IPR001128">
    <property type="entry name" value="Cyt_P450"/>
</dbReference>
<dbReference type="Pfam" id="PF00067">
    <property type="entry name" value="p450"/>
    <property type="match status" value="1"/>
</dbReference>
<keyword evidence="2" id="KW-0479">Metal-binding</keyword>
<dbReference type="PANTHER" id="PTHR24300">
    <property type="entry name" value="CYTOCHROME P450 508A4-RELATED"/>
    <property type="match status" value="1"/>
</dbReference>
<protein>
    <recommendedName>
        <fullName evidence="8">Cytochrome P450</fullName>
    </recommendedName>
</protein>
<keyword evidence="5" id="KW-0732">Signal</keyword>
<dbReference type="GO" id="GO:0016712">
    <property type="term" value="F:oxidoreductase activity, acting on paired donors, with incorporation or reduction of molecular oxygen, reduced flavin or flavoprotein as one donor, and incorporation of one atom of oxygen"/>
    <property type="evidence" value="ECO:0007669"/>
    <property type="project" value="TreeGrafter"/>
</dbReference>
<dbReference type="SUPFAM" id="SSF48264">
    <property type="entry name" value="Cytochrome P450"/>
    <property type="match status" value="1"/>
</dbReference>
<dbReference type="InterPro" id="IPR036396">
    <property type="entry name" value="Cyt_P450_sf"/>
</dbReference>
<dbReference type="GO" id="GO:0020037">
    <property type="term" value="F:heme binding"/>
    <property type="evidence" value="ECO:0007669"/>
    <property type="project" value="InterPro"/>
</dbReference>
<dbReference type="EMBL" id="JAXCGZ010015377">
    <property type="protein sequence ID" value="KAK7070413.1"/>
    <property type="molecule type" value="Genomic_DNA"/>
</dbReference>
<dbReference type="GO" id="GO:0005506">
    <property type="term" value="F:iron ion binding"/>
    <property type="evidence" value="ECO:0007669"/>
    <property type="project" value="InterPro"/>
</dbReference>
<dbReference type="AlphaFoldDB" id="A0AAN8WXQ5"/>
<gene>
    <name evidence="6" type="ORF">SK128_000669</name>
</gene>
<dbReference type="GO" id="GO:0005737">
    <property type="term" value="C:cytoplasm"/>
    <property type="evidence" value="ECO:0007669"/>
    <property type="project" value="TreeGrafter"/>
</dbReference>
<keyword evidence="7" id="KW-1185">Reference proteome</keyword>
<dbReference type="Gene3D" id="1.10.630.10">
    <property type="entry name" value="Cytochrome P450"/>
    <property type="match status" value="1"/>
</dbReference>
<accession>A0AAN8WXQ5</accession>
<comment type="similarity">
    <text evidence="1">Belongs to the cytochrome P450 family.</text>
</comment>
<feature type="chain" id="PRO_5042810395" description="Cytochrome P450" evidence="5">
    <location>
        <begin position="25"/>
        <end position="102"/>
    </location>
</feature>
<dbReference type="InterPro" id="IPR050182">
    <property type="entry name" value="Cytochrome_P450_fam2"/>
</dbReference>
<organism evidence="6 7">
    <name type="scientific">Halocaridina rubra</name>
    <name type="common">Hawaiian red shrimp</name>
    <dbReference type="NCBI Taxonomy" id="373956"/>
    <lineage>
        <taxon>Eukaryota</taxon>
        <taxon>Metazoa</taxon>
        <taxon>Ecdysozoa</taxon>
        <taxon>Arthropoda</taxon>
        <taxon>Crustacea</taxon>
        <taxon>Multicrustacea</taxon>
        <taxon>Malacostraca</taxon>
        <taxon>Eumalacostraca</taxon>
        <taxon>Eucarida</taxon>
        <taxon>Decapoda</taxon>
        <taxon>Pleocyemata</taxon>
        <taxon>Caridea</taxon>
        <taxon>Atyoidea</taxon>
        <taxon>Atyidae</taxon>
        <taxon>Halocaridina</taxon>
    </lineage>
</organism>
<evidence type="ECO:0000256" key="4">
    <source>
        <dbReference type="ARBA" id="ARBA00023033"/>
    </source>
</evidence>
<evidence type="ECO:0000313" key="7">
    <source>
        <dbReference type="Proteomes" id="UP001381693"/>
    </source>
</evidence>
<dbReference type="Proteomes" id="UP001381693">
    <property type="component" value="Unassembled WGS sequence"/>
</dbReference>
<evidence type="ECO:0008006" key="8">
    <source>
        <dbReference type="Google" id="ProtNLM"/>
    </source>
</evidence>
<evidence type="ECO:0000256" key="5">
    <source>
        <dbReference type="SAM" id="SignalP"/>
    </source>
</evidence>
<reference evidence="6 7" key="1">
    <citation type="submission" date="2023-11" db="EMBL/GenBank/DDBJ databases">
        <title>Halocaridina rubra genome assembly.</title>
        <authorList>
            <person name="Smith C."/>
        </authorList>
    </citation>
    <scope>NUCLEOTIDE SEQUENCE [LARGE SCALE GENOMIC DNA]</scope>
    <source>
        <strain evidence="6">EP-1</strain>
        <tissue evidence="6">Whole</tissue>
    </source>
</reference>
<evidence type="ECO:0000313" key="6">
    <source>
        <dbReference type="EMBL" id="KAK7070413.1"/>
    </source>
</evidence>
<evidence type="ECO:0000256" key="3">
    <source>
        <dbReference type="ARBA" id="ARBA00023004"/>
    </source>
</evidence>